<keyword evidence="3" id="KW-1185">Reference proteome</keyword>
<proteinExistence type="predicted"/>
<name>A0A194VJL3_CYTMA</name>
<evidence type="ECO:0000313" key="3">
    <source>
        <dbReference type="Proteomes" id="UP000078559"/>
    </source>
</evidence>
<evidence type="ECO:0000313" key="2">
    <source>
        <dbReference type="EMBL" id="KUI64168.1"/>
    </source>
</evidence>
<dbReference type="Proteomes" id="UP000078559">
    <property type="component" value="Unassembled WGS sequence"/>
</dbReference>
<dbReference type="AlphaFoldDB" id="A0A194VJL3"/>
<evidence type="ECO:0000256" key="1">
    <source>
        <dbReference type="SAM" id="MobiDB-lite"/>
    </source>
</evidence>
<dbReference type="OrthoDB" id="3431913at2759"/>
<feature type="region of interest" description="Disordered" evidence="1">
    <location>
        <begin position="30"/>
        <end position="52"/>
    </location>
</feature>
<accession>A0A194VJL3</accession>
<sequence>MVLVFLTPSLSQIDSATLAWSMSIAYKPQQTRPNMSNATDEEDGRKSPASRMGSFLKDNILKAKLTVQHELGLGKRPNVVLPGEVDISGEPRTVELGWHPVAGSAGKWFAEQTRLGKMITEGVHKYPDPTQHWAVLVGDYVHELWMDEHLDVIYINEKLNRDEWHTFEVGKTRFSDEALRQASEMVIFNMKEKRPAYNLINNNCQNFAMNLLEKIRIGQHREFATSFSVYQRAIGAGSIKDLFVDNHPDEKPETADQEVQPGLPHQDTLQVAQQVIDENTTKLDKHHSCFR</sequence>
<evidence type="ECO:0008006" key="4">
    <source>
        <dbReference type="Google" id="ProtNLM"/>
    </source>
</evidence>
<reference evidence="2" key="1">
    <citation type="submission" date="2014-12" db="EMBL/GenBank/DDBJ databases">
        <title>Genome Sequence of Valsa Canker Pathogens Uncovers a Specific Adaption of Colonization on Woody Bark.</title>
        <authorList>
            <person name="Yin Z."/>
            <person name="Liu H."/>
            <person name="Gao X."/>
            <person name="Li Z."/>
            <person name="Song N."/>
            <person name="Ke X."/>
            <person name="Dai Q."/>
            <person name="Wu Y."/>
            <person name="Sun Y."/>
            <person name="Xu J.-R."/>
            <person name="Kang Z.K."/>
            <person name="Wang L."/>
            <person name="Huang L."/>
        </authorList>
    </citation>
    <scope>NUCLEOTIDE SEQUENCE [LARGE SCALE GENOMIC DNA]</scope>
    <source>
        <strain evidence="2">03-8</strain>
    </source>
</reference>
<protein>
    <recommendedName>
        <fullName evidence="4">PPPDE domain-containing protein</fullName>
    </recommendedName>
</protein>
<gene>
    <name evidence="2" type="ORF">VM1G_10940</name>
</gene>
<dbReference type="EMBL" id="KN796122">
    <property type="protein sequence ID" value="KUI64168.1"/>
    <property type="molecule type" value="Genomic_DNA"/>
</dbReference>
<organism evidence="2 3">
    <name type="scientific">Cytospora mali</name>
    <name type="common">Apple Valsa canker fungus</name>
    <name type="synonym">Valsa mali</name>
    <dbReference type="NCBI Taxonomy" id="578113"/>
    <lineage>
        <taxon>Eukaryota</taxon>
        <taxon>Fungi</taxon>
        <taxon>Dikarya</taxon>
        <taxon>Ascomycota</taxon>
        <taxon>Pezizomycotina</taxon>
        <taxon>Sordariomycetes</taxon>
        <taxon>Sordariomycetidae</taxon>
        <taxon>Diaporthales</taxon>
        <taxon>Cytosporaceae</taxon>
        <taxon>Cytospora</taxon>
    </lineage>
</organism>